<dbReference type="PANTHER" id="PTHR13173:SF10">
    <property type="entry name" value="WW DOMAIN-BINDING PROTEIN 4"/>
    <property type="match status" value="1"/>
</dbReference>
<feature type="compositionally biased region" description="Polar residues" evidence="6">
    <location>
        <begin position="251"/>
        <end position="268"/>
    </location>
</feature>
<keyword evidence="2" id="KW-0479">Metal-binding</keyword>
<feature type="region of interest" description="Disordered" evidence="6">
    <location>
        <begin position="157"/>
        <end position="323"/>
    </location>
</feature>
<dbReference type="InParanoid" id="G4TBG3"/>
<feature type="region of interest" description="Disordered" evidence="6">
    <location>
        <begin position="81"/>
        <end position="117"/>
    </location>
</feature>
<dbReference type="InterPro" id="IPR003604">
    <property type="entry name" value="Matrin/U1-like-C_Znf_C2H2"/>
</dbReference>
<organism evidence="8 9">
    <name type="scientific">Serendipita indica (strain DSM 11827)</name>
    <name type="common">Root endophyte fungus</name>
    <name type="synonym">Piriformospora indica</name>
    <dbReference type="NCBI Taxonomy" id="1109443"/>
    <lineage>
        <taxon>Eukaryota</taxon>
        <taxon>Fungi</taxon>
        <taxon>Dikarya</taxon>
        <taxon>Basidiomycota</taxon>
        <taxon>Agaricomycotina</taxon>
        <taxon>Agaricomycetes</taxon>
        <taxon>Sebacinales</taxon>
        <taxon>Serendipitaceae</taxon>
        <taxon>Serendipita</taxon>
    </lineage>
</organism>
<dbReference type="GO" id="GO:0071011">
    <property type="term" value="C:precatalytic spliceosome"/>
    <property type="evidence" value="ECO:0007669"/>
    <property type="project" value="TreeGrafter"/>
</dbReference>
<feature type="compositionally biased region" description="Basic and acidic residues" evidence="6">
    <location>
        <begin position="270"/>
        <end position="294"/>
    </location>
</feature>
<keyword evidence="5" id="KW-0539">Nucleus</keyword>
<comment type="subcellular location">
    <subcellularLocation>
        <location evidence="1">Nucleus</location>
    </subcellularLocation>
</comment>
<feature type="compositionally biased region" description="Low complexity" evidence="6">
    <location>
        <begin position="99"/>
        <end position="115"/>
    </location>
</feature>
<reference evidence="8 9" key="1">
    <citation type="journal article" date="2011" name="PLoS Pathog.">
        <title>Endophytic Life Strategies Decoded by Genome and Transcriptome Analyses of the Mutualistic Root Symbiont Piriformospora indica.</title>
        <authorList>
            <person name="Zuccaro A."/>
            <person name="Lahrmann U."/>
            <person name="Guldener U."/>
            <person name="Langen G."/>
            <person name="Pfiffi S."/>
            <person name="Biedenkopf D."/>
            <person name="Wong P."/>
            <person name="Samans B."/>
            <person name="Grimm C."/>
            <person name="Basiewicz M."/>
            <person name="Murat C."/>
            <person name="Martin F."/>
            <person name="Kogel K.H."/>
        </authorList>
    </citation>
    <scope>NUCLEOTIDE SEQUENCE [LARGE SCALE GENOMIC DNA]</scope>
    <source>
        <strain evidence="8 9">DSM 11827</strain>
    </source>
</reference>
<feature type="region of interest" description="Disordered" evidence="6">
    <location>
        <begin position="31"/>
        <end position="69"/>
    </location>
</feature>
<dbReference type="eggNOG" id="KOG0150">
    <property type="taxonomic scope" value="Eukaryota"/>
</dbReference>
<dbReference type="FunCoup" id="G4TBG3">
    <property type="interactions" value="17"/>
</dbReference>
<evidence type="ECO:0000256" key="4">
    <source>
        <dbReference type="ARBA" id="ARBA00022833"/>
    </source>
</evidence>
<dbReference type="Gene3D" id="3.30.160.60">
    <property type="entry name" value="Classic Zinc Finger"/>
    <property type="match status" value="1"/>
</dbReference>
<evidence type="ECO:0000256" key="2">
    <source>
        <dbReference type="ARBA" id="ARBA00022723"/>
    </source>
</evidence>
<evidence type="ECO:0000256" key="5">
    <source>
        <dbReference type="ARBA" id="ARBA00023242"/>
    </source>
</evidence>
<keyword evidence="3" id="KW-0863">Zinc-finger</keyword>
<dbReference type="InterPro" id="IPR000690">
    <property type="entry name" value="Matrin/U1-C_Znf_C2H2"/>
</dbReference>
<name>G4TBG3_SERID</name>
<dbReference type="InterPro" id="IPR040023">
    <property type="entry name" value="WBP4"/>
</dbReference>
<evidence type="ECO:0000313" key="8">
    <source>
        <dbReference type="EMBL" id="CCA68638.1"/>
    </source>
</evidence>
<dbReference type="InterPro" id="IPR036236">
    <property type="entry name" value="Znf_C2H2_sf"/>
</dbReference>
<dbReference type="GO" id="GO:0008270">
    <property type="term" value="F:zinc ion binding"/>
    <property type="evidence" value="ECO:0007669"/>
    <property type="project" value="UniProtKB-KW"/>
</dbReference>
<dbReference type="GO" id="GO:0000398">
    <property type="term" value="P:mRNA splicing, via spliceosome"/>
    <property type="evidence" value="ECO:0007669"/>
    <property type="project" value="InterPro"/>
</dbReference>
<evidence type="ECO:0000259" key="7">
    <source>
        <dbReference type="PROSITE" id="PS50171"/>
    </source>
</evidence>
<evidence type="ECO:0000313" key="9">
    <source>
        <dbReference type="Proteomes" id="UP000007148"/>
    </source>
</evidence>
<dbReference type="OrthoDB" id="191651at2759"/>
<protein>
    <recommendedName>
        <fullName evidence="7">Matrin-type domain-containing protein</fullName>
    </recommendedName>
</protein>
<dbReference type="SMART" id="SM00451">
    <property type="entry name" value="ZnF_U1"/>
    <property type="match status" value="1"/>
</dbReference>
<evidence type="ECO:0000256" key="1">
    <source>
        <dbReference type="ARBA" id="ARBA00004123"/>
    </source>
</evidence>
<comment type="caution">
    <text evidence="8">The sequence shown here is derived from an EMBL/GenBank/DDBJ whole genome shotgun (WGS) entry which is preliminary data.</text>
</comment>
<dbReference type="GO" id="GO:0003723">
    <property type="term" value="F:RNA binding"/>
    <property type="evidence" value="ECO:0007669"/>
    <property type="project" value="TreeGrafter"/>
</dbReference>
<dbReference type="OMA" id="YCNIYIA"/>
<dbReference type="PANTHER" id="PTHR13173">
    <property type="entry name" value="WW DOMAIN BINDING PROTEIN 4"/>
    <property type="match status" value="1"/>
</dbReference>
<dbReference type="Proteomes" id="UP000007148">
    <property type="component" value="Unassembled WGS sequence"/>
</dbReference>
<dbReference type="EMBL" id="CAFZ01000037">
    <property type="protein sequence ID" value="CCA68638.1"/>
    <property type="molecule type" value="Genomic_DNA"/>
</dbReference>
<evidence type="ECO:0000256" key="6">
    <source>
        <dbReference type="SAM" id="MobiDB-lite"/>
    </source>
</evidence>
<feature type="domain" description="Matrin-type" evidence="7">
    <location>
        <begin position="16"/>
        <end position="47"/>
    </location>
</feature>
<evidence type="ECO:0000256" key="3">
    <source>
        <dbReference type="ARBA" id="ARBA00022771"/>
    </source>
</evidence>
<dbReference type="Pfam" id="PF06220">
    <property type="entry name" value="zf-U1"/>
    <property type="match status" value="1"/>
</dbReference>
<sequence>MVSPDSSEYWVSNKKYFCKYCEIFIADDAPSRTQHENGLRHKGKKEQFIRNLYKSGEKKKREQEEERKEMARIELAAQASFAGDVQSGRAKGSTSSYTALPKPSAPKPAVKSGPSMANYTTARDLGIAQEEEEKMAKAIAMAQSQGVVGQWEVVETTTPTASALPQKRPLEDDEDEEGEGYRVRRKKLAEGLGEIYDPGVITLIPKKQPENEIEAPTVQSEKEPKVPAPLKWSTKRWKTGDADPDVDATSDNEQPTQLNEVVETQSADALTERHVQDPPSLTEEKPQDQPKPTEEVAPTKSMFKKRKGPSQSVGTKTGARKQL</sequence>
<dbReference type="InterPro" id="IPR013085">
    <property type="entry name" value="U1-CZ_Znf_C2H2"/>
</dbReference>
<keyword evidence="9" id="KW-1185">Reference proteome</keyword>
<accession>G4TBG3</accession>
<proteinExistence type="predicted"/>
<feature type="compositionally biased region" description="Basic and acidic residues" evidence="6">
    <location>
        <begin position="55"/>
        <end position="69"/>
    </location>
</feature>
<dbReference type="HOGENOM" id="CLU_051534_0_0_1"/>
<keyword evidence="4" id="KW-0862">Zinc</keyword>
<dbReference type="PROSITE" id="PS50171">
    <property type="entry name" value="ZF_MATRIN"/>
    <property type="match status" value="1"/>
</dbReference>
<dbReference type="STRING" id="1109443.G4TBG3"/>
<dbReference type="AlphaFoldDB" id="G4TBG3"/>
<gene>
    <name evidence="8" type="ORF">PIIN_02503</name>
</gene>
<dbReference type="SUPFAM" id="SSF57667">
    <property type="entry name" value="beta-beta-alpha zinc fingers"/>
    <property type="match status" value="1"/>
</dbReference>